<dbReference type="Gene3D" id="1.10.260.40">
    <property type="entry name" value="lambda repressor-like DNA-binding domains"/>
    <property type="match status" value="1"/>
</dbReference>
<dbReference type="GO" id="GO:0003677">
    <property type="term" value="F:DNA binding"/>
    <property type="evidence" value="ECO:0007669"/>
    <property type="project" value="InterPro"/>
</dbReference>
<feature type="domain" description="HTH cro/C1-type" evidence="1">
    <location>
        <begin position="10"/>
        <end position="65"/>
    </location>
</feature>
<dbReference type="CDD" id="cd00093">
    <property type="entry name" value="HTH_XRE"/>
    <property type="match status" value="1"/>
</dbReference>
<evidence type="ECO:0000313" key="2">
    <source>
        <dbReference type="EMBL" id="DAD79169.1"/>
    </source>
</evidence>
<name>A0A8S5M9Z6_9CAUD</name>
<accession>A0A8S5M9Z6</accession>
<organism evidence="2">
    <name type="scientific">Siphoviridae sp. ctKvA22</name>
    <dbReference type="NCBI Taxonomy" id="2826246"/>
    <lineage>
        <taxon>Viruses</taxon>
        <taxon>Duplodnaviria</taxon>
        <taxon>Heunggongvirae</taxon>
        <taxon>Uroviricota</taxon>
        <taxon>Caudoviricetes</taxon>
    </lineage>
</organism>
<evidence type="ECO:0000259" key="1">
    <source>
        <dbReference type="PROSITE" id="PS50943"/>
    </source>
</evidence>
<dbReference type="Pfam" id="PF01381">
    <property type="entry name" value="HTH_3"/>
    <property type="match status" value="1"/>
</dbReference>
<proteinExistence type="predicted"/>
<dbReference type="SUPFAM" id="SSF47413">
    <property type="entry name" value="lambda repressor-like DNA-binding domains"/>
    <property type="match status" value="1"/>
</dbReference>
<protein>
    <submittedName>
        <fullName evidence="2">Helix-turn-helix domain protein</fullName>
    </submittedName>
</protein>
<dbReference type="EMBL" id="BK014860">
    <property type="protein sequence ID" value="DAD79169.1"/>
    <property type="molecule type" value="Genomic_DNA"/>
</dbReference>
<dbReference type="InterPro" id="IPR010982">
    <property type="entry name" value="Lambda_DNA-bd_dom_sf"/>
</dbReference>
<sequence length="153" mass="16762">MSDSDMAKRIKELRLSLGLTLEEVATQVGVGKSTVRKWETGIIANMKRDKIASLAKALHTSPGYLMGWTDANKAAVPLNDSIELNEHEKKMVLAYREQPDTQPFVDKLLGIDEEPVVVLAARGGKIKLDKETAANLAKSADEAPNSSQDRDVF</sequence>
<dbReference type="SMART" id="SM00530">
    <property type="entry name" value="HTH_XRE"/>
    <property type="match status" value="1"/>
</dbReference>
<dbReference type="InterPro" id="IPR001387">
    <property type="entry name" value="Cro/C1-type_HTH"/>
</dbReference>
<reference evidence="2" key="1">
    <citation type="journal article" date="2021" name="Proc. Natl. Acad. Sci. U.S.A.">
        <title>A Catalog of Tens of Thousands of Viruses from Human Metagenomes Reveals Hidden Associations with Chronic Diseases.</title>
        <authorList>
            <person name="Tisza M.J."/>
            <person name="Buck C.B."/>
        </authorList>
    </citation>
    <scope>NUCLEOTIDE SEQUENCE</scope>
    <source>
        <strain evidence="2">CtKvA22</strain>
    </source>
</reference>
<dbReference type="PROSITE" id="PS50943">
    <property type="entry name" value="HTH_CROC1"/>
    <property type="match status" value="1"/>
</dbReference>